<evidence type="ECO:0000256" key="1">
    <source>
        <dbReference type="SAM" id="SignalP"/>
    </source>
</evidence>
<dbReference type="InterPro" id="IPR024079">
    <property type="entry name" value="MetalloPept_cat_dom_sf"/>
</dbReference>
<protein>
    <submittedName>
        <fullName evidence="2">Putative secreted protein</fullName>
    </submittedName>
</protein>
<sequence>MMRGILLVILPLSLQLNTVANHAKPDVKEKIGEGVTVKVNVIYDWSYLQPSTMGALLEKIRSNNTDDPFREYFHKLFFMVQQHFNNQSVMINITVESIHEMKNISVPYAIGQHSINGSQTLQKLEEYGRTLQKPDNTIFSLFIVKNIYQWSTRGDHVPYSLTELATHGSFCTGNTSAAVVKVYFAGRHYLATAHAFAEIFGSSTYTRFSREDLQAMNGTFQRCKHEEAVPKTSQ</sequence>
<keyword evidence="1" id="KW-0732">Signal</keyword>
<name>A0A023G300_AMBPA</name>
<organism evidence="2">
    <name type="scientific">Amblyomma parvum</name>
    <name type="common">South American tick</name>
    <dbReference type="NCBI Taxonomy" id="251391"/>
    <lineage>
        <taxon>Eukaryota</taxon>
        <taxon>Metazoa</taxon>
        <taxon>Ecdysozoa</taxon>
        <taxon>Arthropoda</taxon>
        <taxon>Chelicerata</taxon>
        <taxon>Arachnida</taxon>
        <taxon>Acari</taxon>
        <taxon>Parasitiformes</taxon>
        <taxon>Ixodida</taxon>
        <taxon>Ixodoidea</taxon>
        <taxon>Ixodidae</taxon>
        <taxon>Amblyomminae</taxon>
        <taxon>Amblyomma</taxon>
    </lineage>
</organism>
<dbReference type="GO" id="GO:0008237">
    <property type="term" value="F:metallopeptidase activity"/>
    <property type="evidence" value="ECO:0007669"/>
    <property type="project" value="InterPro"/>
</dbReference>
<dbReference type="AlphaFoldDB" id="A0A023G300"/>
<dbReference type="EMBL" id="GBBL01000030">
    <property type="protein sequence ID" value="JAC27290.1"/>
    <property type="molecule type" value="mRNA"/>
</dbReference>
<reference evidence="2" key="1">
    <citation type="submission" date="2014-03" db="EMBL/GenBank/DDBJ databases">
        <title>The sialotranscriptome of Amblyomma triste, Amblyomma parvum and Amblyomma cajennense ticks, uncovered by 454-based RNA-seq.</title>
        <authorList>
            <person name="Garcia G.R."/>
            <person name="Gardinassi L.G."/>
            <person name="Ribeiro J.M."/>
            <person name="Anatrielo E."/>
            <person name="Ferreira B.R."/>
            <person name="Moreira H.N."/>
            <person name="Mafra C."/>
            <person name="Olegario M.M."/>
            <person name="Szabo P.J."/>
            <person name="Miranda-Santos I.K."/>
            <person name="Maruyama S.R."/>
        </authorList>
    </citation>
    <scope>NUCLEOTIDE SEQUENCE</scope>
    <source>
        <strain evidence="2">Araguapaz</strain>
        <tissue evidence="2">Salivary glands</tissue>
    </source>
</reference>
<feature type="chain" id="PRO_5001521584" evidence="1">
    <location>
        <begin position="21"/>
        <end position="234"/>
    </location>
</feature>
<proteinExistence type="evidence at transcript level"/>
<feature type="signal peptide" evidence="1">
    <location>
        <begin position="1"/>
        <end position="20"/>
    </location>
</feature>
<dbReference type="Gene3D" id="3.40.390.10">
    <property type="entry name" value="Collagenase (Catalytic Domain)"/>
    <property type="match status" value="1"/>
</dbReference>
<evidence type="ECO:0000313" key="2">
    <source>
        <dbReference type="EMBL" id="JAC27290.1"/>
    </source>
</evidence>
<accession>A0A023G300</accession>